<dbReference type="PANTHER" id="PTHR32114">
    <property type="entry name" value="ABC TRANSPORTER ABCH.3"/>
    <property type="match status" value="1"/>
</dbReference>
<protein>
    <recommendedName>
        <fullName evidence="2">RecF/RecN/SMC N-terminal domain-containing protein</fullName>
    </recommendedName>
</protein>
<dbReference type="SUPFAM" id="SSF52540">
    <property type="entry name" value="P-loop containing nucleoside triphosphate hydrolases"/>
    <property type="match status" value="1"/>
</dbReference>
<name>A0A382P0Q8_9ZZZZ</name>
<sequence length="194" mass="22670">QEQIDDLKHTALQEVNWDTINELNSLKEHQDFLYKLLTNKDSFIRKKIIDQNLAYLNNRLTYYLDRVGLPHTVTFLNDLNVEITQLGQDLDFDNLSRGERNRLILGLSFAFRDVWESLYQHINLLFVDELIDSGMDTAGVESSLSVLKKMGRERNKNIYLISHKDELMGRVTNVLKVIKENGFTSYDNDVEIMQ</sequence>
<dbReference type="EMBL" id="UINC01104082">
    <property type="protein sequence ID" value="SVC66973.1"/>
    <property type="molecule type" value="Genomic_DNA"/>
</dbReference>
<dbReference type="InterPro" id="IPR027417">
    <property type="entry name" value="P-loop_NTPase"/>
</dbReference>
<feature type="non-terminal residue" evidence="1">
    <location>
        <position position="1"/>
    </location>
</feature>
<accession>A0A382P0Q8</accession>
<dbReference type="PANTHER" id="PTHR32114:SF2">
    <property type="entry name" value="ABC TRANSPORTER ABCH.3"/>
    <property type="match status" value="1"/>
</dbReference>
<proteinExistence type="predicted"/>
<evidence type="ECO:0000313" key="1">
    <source>
        <dbReference type="EMBL" id="SVC66973.1"/>
    </source>
</evidence>
<reference evidence="1" key="1">
    <citation type="submission" date="2018-05" db="EMBL/GenBank/DDBJ databases">
        <authorList>
            <person name="Lanie J.A."/>
            <person name="Ng W.-L."/>
            <person name="Kazmierczak K.M."/>
            <person name="Andrzejewski T.M."/>
            <person name="Davidsen T.M."/>
            <person name="Wayne K.J."/>
            <person name="Tettelin H."/>
            <person name="Glass J.I."/>
            <person name="Rusch D."/>
            <person name="Podicherti R."/>
            <person name="Tsui H.-C.T."/>
            <person name="Winkler M.E."/>
        </authorList>
    </citation>
    <scope>NUCLEOTIDE SEQUENCE</scope>
</reference>
<dbReference type="Gene3D" id="3.40.50.300">
    <property type="entry name" value="P-loop containing nucleotide triphosphate hydrolases"/>
    <property type="match status" value="1"/>
</dbReference>
<organism evidence="1">
    <name type="scientific">marine metagenome</name>
    <dbReference type="NCBI Taxonomy" id="408172"/>
    <lineage>
        <taxon>unclassified sequences</taxon>
        <taxon>metagenomes</taxon>
        <taxon>ecological metagenomes</taxon>
    </lineage>
</organism>
<gene>
    <name evidence="1" type="ORF">METZ01_LOCUS319827</name>
</gene>
<dbReference type="AlphaFoldDB" id="A0A382P0Q8"/>
<evidence type="ECO:0008006" key="2">
    <source>
        <dbReference type="Google" id="ProtNLM"/>
    </source>
</evidence>